<dbReference type="GO" id="GO:0047661">
    <property type="term" value="F:amino-acid racemase activity"/>
    <property type="evidence" value="ECO:0007669"/>
    <property type="project" value="InterPro"/>
</dbReference>
<dbReference type="InterPro" id="IPR053714">
    <property type="entry name" value="Iso_Racemase_Enz_sf"/>
</dbReference>
<dbReference type="Proteomes" id="UP000824151">
    <property type="component" value="Unassembled WGS sequence"/>
</dbReference>
<evidence type="ECO:0000256" key="1">
    <source>
        <dbReference type="ARBA" id="ARBA00038414"/>
    </source>
</evidence>
<evidence type="ECO:0000313" key="3">
    <source>
        <dbReference type="EMBL" id="HIX01000.1"/>
    </source>
</evidence>
<name>A0A9D2A9K4_9MICC</name>
<dbReference type="InterPro" id="IPR015942">
    <property type="entry name" value="Asp/Glu/hydantoin_racemase"/>
</dbReference>
<dbReference type="AlphaFoldDB" id="A0A9D2A9K4"/>
<evidence type="ECO:0000256" key="2">
    <source>
        <dbReference type="SAM" id="MobiDB-lite"/>
    </source>
</evidence>
<comment type="caution">
    <text evidence="3">The sequence shown here is derived from an EMBL/GenBank/DDBJ whole genome shotgun (WGS) entry which is preliminary data.</text>
</comment>
<dbReference type="Gene3D" id="3.40.50.12500">
    <property type="match status" value="1"/>
</dbReference>
<comment type="similarity">
    <text evidence="1">Belongs to the HyuE racemase family.</text>
</comment>
<dbReference type="InterPro" id="IPR052186">
    <property type="entry name" value="Hydantoin_racemase-like"/>
</dbReference>
<reference evidence="3" key="1">
    <citation type="journal article" date="2021" name="PeerJ">
        <title>Extensive microbial diversity within the chicken gut microbiome revealed by metagenomics and culture.</title>
        <authorList>
            <person name="Gilroy R."/>
            <person name="Ravi A."/>
            <person name="Getino M."/>
            <person name="Pursley I."/>
            <person name="Horton D.L."/>
            <person name="Alikhan N.F."/>
            <person name="Baker D."/>
            <person name="Gharbi K."/>
            <person name="Hall N."/>
            <person name="Watson M."/>
            <person name="Adriaenssens E.M."/>
            <person name="Foster-Nyarko E."/>
            <person name="Jarju S."/>
            <person name="Secka A."/>
            <person name="Antonio M."/>
            <person name="Oren A."/>
            <person name="Chaudhuri R.R."/>
            <person name="La Ragione R."/>
            <person name="Hildebrand F."/>
            <person name="Pallen M.J."/>
        </authorList>
    </citation>
    <scope>NUCLEOTIDE SEQUENCE</scope>
    <source>
        <strain evidence="3">ChiHejej3B27-3195</strain>
    </source>
</reference>
<gene>
    <name evidence="3" type="ORF">H9871_12755</name>
</gene>
<proteinExistence type="inferred from homology"/>
<feature type="region of interest" description="Disordered" evidence="2">
    <location>
        <begin position="32"/>
        <end position="53"/>
    </location>
</feature>
<dbReference type="PANTHER" id="PTHR28047">
    <property type="entry name" value="PROTEIN DCG1"/>
    <property type="match status" value="1"/>
</dbReference>
<organism evidence="3 4">
    <name type="scientific">Candidatus Nesterenkonia stercoripullorum</name>
    <dbReference type="NCBI Taxonomy" id="2838701"/>
    <lineage>
        <taxon>Bacteria</taxon>
        <taxon>Bacillati</taxon>
        <taxon>Actinomycetota</taxon>
        <taxon>Actinomycetes</taxon>
        <taxon>Micrococcales</taxon>
        <taxon>Micrococcaceae</taxon>
        <taxon>Nesterenkonia</taxon>
    </lineage>
</organism>
<evidence type="ECO:0000313" key="4">
    <source>
        <dbReference type="Proteomes" id="UP000824151"/>
    </source>
</evidence>
<sequence>MSDHLYLAPRSKAALVWRSVAGLSALTLAVSSCSSGDDGEEAGSSEASDAPSTIVLINPNSNEDSTQSMVDLAEEEAGDQANVVGVSNEAAPPLLTTPQDMEDAASGVVDLGIEAAEDDDVAAIIVSAFSDPGLEELRDEVDIPVFGIGEEAFHAAARDGREFGIVTITPDEDLVESFQEKADSLGYADQYHGVQVTPGDPDEIVESPDELDEALADAVRESVSSDGSEAVIMGGGPLSGPALRIEGQFEEPLVVAVVAAVDAALEEVGSAA</sequence>
<dbReference type="PANTHER" id="PTHR28047:SF5">
    <property type="entry name" value="PROTEIN DCG1"/>
    <property type="match status" value="1"/>
</dbReference>
<dbReference type="Pfam" id="PF01177">
    <property type="entry name" value="Asp_Glu_race"/>
    <property type="match status" value="1"/>
</dbReference>
<dbReference type="EMBL" id="DXGD01000475">
    <property type="protein sequence ID" value="HIX01000.1"/>
    <property type="molecule type" value="Genomic_DNA"/>
</dbReference>
<accession>A0A9D2A9K4</accession>
<reference evidence="3" key="2">
    <citation type="submission" date="2021-04" db="EMBL/GenBank/DDBJ databases">
        <authorList>
            <person name="Gilroy R."/>
        </authorList>
    </citation>
    <scope>NUCLEOTIDE SEQUENCE</scope>
    <source>
        <strain evidence="3">ChiHejej3B27-3195</strain>
    </source>
</reference>
<protein>
    <submittedName>
        <fullName evidence="3">Aspartate/glutamate racemase family protein</fullName>
    </submittedName>
</protein>